<dbReference type="PROSITE" id="PS51257">
    <property type="entry name" value="PROKAR_LIPOPROTEIN"/>
    <property type="match status" value="1"/>
</dbReference>
<dbReference type="AlphaFoldDB" id="A0A915ED37"/>
<dbReference type="WBParaSite" id="jg459">
    <property type="protein sequence ID" value="jg459"/>
    <property type="gene ID" value="jg459"/>
</dbReference>
<keyword evidence="3" id="KW-1185">Reference proteome</keyword>
<evidence type="ECO:0000256" key="1">
    <source>
        <dbReference type="SAM" id="Phobius"/>
    </source>
</evidence>
<keyword evidence="2" id="KW-0732">Signal</keyword>
<protein>
    <submittedName>
        <fullName evidence="4">Uncharacterized protein</fullName>
    </submittedName>
</protein>
<evidence type="ECO:0000313" key="4">
    <source>
        <dbReference type="WBParaSite" id="jg459"/>
    </source>
</evidence>
<reference evidence="4" key="1">
    <citation type="submission" date="2022-11" db="UniProtKB">
        <authorList>
            <consortium name="WormBaseParasite"/>
        </authorList>
    </citation>
    <scope>IDENTIFICATION</scope>
</reference>
<evidence type="ECO:0000313" key="3">
    <source>
        <dbReference type="Proteomes" id="UP000887574"/>
    </source>
</evidence>
<accession>A0A915ED37</accession>
<feature type="transmembrane region" description="Helical" evidence="1">
    <location>
        <begin position="69"/>
        <end position="89"/>
    </location>
</feature>
<proteinExistence type="predicted"/>
<feature type="signal peptide" evidence="2">
    <location>
        <begin position="1"/>
        <end position="21"/>
    </location>
</feature>
<name>A0A915ED37_9BILA</name>
<keyword evidence="1" id="KW-1133">Transmembrane helix</keyword>
<evidence type="ECO:0000256" key="2">
    <source>
        <dbReference type="SAM" id="SignalP"/>
    </source>
</evidence>
<dbReference type="Proteomes" id="UP000887574">
    <property type="component" value="Unplaced"/>
</dbReference>
<keyword evidence="1" id="KW-0472">Membrane</keyword>
<sequence length="198" mass="22409">MCYRKSLALALVLGSCPETLSSCSGSWFGAGALRVKSGAAHITGLKALPLSTKREKNRVTEAKFWTNKVTYFFIALIYFEASCLAYPILRQNVIFTETILSLSHNGGSINITKVAGPVFQNDLTKNTFYNALRLHVYTVLSVCTFCYFCKLLDWTLYILLDLYDLHNPIGLIITSEEIRNAAFPFFLFKRKEKICLHR</sequence>
<feature type="chain" id="PRO_5036862728" evidence="2">
    <location>
        <begin position="22"/>
        <end position="198"/>
    </location>
</feature>
<keyword evidence="1" id="KW-0812">Transmembrane</keyword>
<organism evidence="3 4">
    <name type="scientific">Ditylenchus dipsaci</name>
    <dbReference type="NCBI Taxonomy" id="166011"/>
    <lineage>
        <taxon>Eukaryota</taxon>
        <taxon>Metazoa</taxon>
        <taxon>Ecdysozoa</taxon>
        <taxon>Nematoda</taxon>
        <taxon>Chromadorea</taxon>
        <taxon>Rhabditida</taxon>
        <taxon>Tylenchina</taxon>
        <taxon>Tylenchomorpha</taxon>
        <taxon>Sphaerularioidea</taxon>
        <taxon>Anguinidae</taxon>
        <taxon>Anguininae</taxon>
        <taxon>Ditylenchus</taxon>
    </lineage>
</organism>